<dbReference type="EMBL" id="JAJCIS010000001">
    <property type="protein sequence ID" value="MCB7386269.1"/>
    <property type="molecule type" value="Genomic_DNA"/>
</dbReference>
<evidence type="ECO:0000313" key="2">
    <source>
        <dbReference type="Proteomes" id="UP001299546"/>
    </source>
</evidence>
<reference evidence="1 2" key="1">
    <citation type="submission" date="2021-10" db="EMBL/GenBank/DDBJ databases">
        <title>Collection of gut derived symbiotic bacterial strains cultured from healthy donors.</title>
        <authorList>
            <person name="Lin H."/>
            <person name="Littmann E."/>
            <person name="Kohout C."/>
            <person name="Pamer E.G."/>
        </authorList>
    </citation>
    <scope>NUCLEOTIDE SEQUENCE [LARGE SCALE GENOMIC DNA]</scope>
    <source>
        <strain evidence="1 2">DFI.1.165</strain>
    </source>
</reference>
<evidence type="ECO:0008006" key="3">
    <source>
        <dbReference type="Google" id="ProtNLM"/>
    </source>
</evidence>
<protein>
    <recommendedName>
        <fullName evidence="3">Eps11J</fullName>
    </recommendedName>
</protein>
<dbReference type="RefSeq" id="WP_066732567.1">
    <property type="nucleotide sequence ID" value="NZ_JAJCIQ010000001.1"/>
</dbReference>
<proteinExistence type="predicted"/>
<keyword evidence="2" id="KW-1185">Reference proteome</keyword>
<accession>A0ABS8DDH7</accession>
<gene>
    <name evidence="1" type="ORF">LIZ65_03120</name>
</gene>
<evidence type="ECO:0000313" key="1">
    <source>
        <dbReference type="EMBL" id="MCB7386269.1"/>
    </source>
</evidence>
<organism evidence="1 2">
    <name type="scientific">Bariatricus massiliensis</name>
    <dbReference type="NCBI Taxonomy" id="1745713"/>
    <lineage>
        <taxon>Bacteria</taxon>
        <taxon>Bacillati</taxon>
        <taxon>Bacillota</taxon>
        <taxon>Clostridia</taxon>
        <taxon>Lachnospirales</taxon>
        <taxon>Lachnospiraceae</taxon>
        <taxon>Bariatricus</taxon>
    </lineage>
</organism>
<dbReference type="Proteomes" id="UP001299546">
    <property type="component" value="Unassembled WGS sequence"/>
</dbReference>
<name>A0ABS8DDH7_9FIRM</name>
<comment type="caution">
    <text evidence="1">The sequence shown here is derived from an EMBL/GenBank/DDBJ whole genome shotgun (WGS) entry which is preliminary data.</text>
</comment>
<sequence length="330" mass="39463">MKILLFTPNFFDYPVQICNELRKMGHEVDWFDDRPSTNSLVKAIIRIKRNLIDHMIKNYFQTIMRTISTKKYEKVIVISGQSLSFTEEMIIELKNKQSQAEFILYQWDSVRNFSYIESLQQYFDRCYSFDSEDVKNNSDINFLPLFYCRKYEQIGEKANDNFKYDLMFVGTAHPQKYKFVKEMAQKLECVYNRQFIYFFFPSRLVYFYRKLINPELKNASYSEFNYTPINEEKMIQLLSESRCVLDSAQAGQTGLTIRVLECLGAKKKIITTNADVINYDFYKEENIYIYDGKFNLESPFFTKHYQEISNDIYIKYSLRSWLSVLLEGDK</sequence>